<proteinExistence type="predicted"/>
<evidence type="ECO:0000313" key="2">
    <source>
        <dbReference type="Proteomes" id="UP000886523"/>
    </source>
</evidence>
<name>A0A9P6B3T3_9AGAM</name>
<comment type="caution">
    <text evidence="1">The sequence shown here is derived from an EMBL/GenBank/DDBJ whole genome shotgun (WGS) entry which is preliminary data.</text>
</comment>
<sequence length="289" mass="31234">MSFHTPTTVHVTPTLSAKTPVAVHPTACRRTTHLPHTPKSQTVSNIPICLCAPQKSHTLQNGPSVNVEAIASDVFQSARQSPVPPTKPLRGLPYRAPSTWGPHSGPKGRAEAVIARVDSFMSVPALTSFPVACGPQPGKFKMTRTKIPQPARITPQLTKAKPIKTPGAPRKNVLCGGCPLGLRSNGRAMGVTPIENVVAAESDAEDPSENKSEEASRIRQVEKILRCEYCVIEEQLSPSFIVRVRSLAPRAPSGNQHAHYALKGPHPDQRKRWIGGCLLSVFLSLPQFE</sequence>
<protein>
    <submittedName>
        <fullName evidence="1">Uncharacterized protein</fullName>
    </submittedName>
</protein>
<evidence type="ECO:0000313" key="1">
    <source>
        <dbReference type="EMBL" id="KAF9516959.1"/>
    </source>
</evidence>
<gene>
    <name evidence="1" type="ORF">BS47DRAFT_1380731</name>
</gene>
<keyword evidence="2" id="KW-1185">Reference proteome</keyword>
<dbReference type="Proteomes" id="UP000886523">
    <property type="component" value="Unassembled WGS sequence"/>
</dbReference>
<accession>A0A9P6B3T3</accession>
<dbReference type="EMBL" id="MU128935">
    <property type="protein sequence ID" value="KAF9516959.1"/>
    <property type="molecule type" value="Genomic_DNA"/>
</dbReference>
<reference evidence="1" key="1">
    <citation type="journal article" date="2020" name="Nat. Commun.">
        <title>Large-scale genome sequencing of mycorrhizal fungi provides insights into the early evolution of symbiotic traits.</title>
        <authorList>
            <person name="Miyauchi S."/>
            <person name="Kiss E."/>
            <person name="Kuo A."/>
            <person name="Drula E."/>
            <person name="Kohler A."/>
            <person name="Sanchez-Garcia M."/>
            <person name="Morin E."/>
            <person name="Andreopoulos B."/>
            <person name="Barry K.W."/>
            <person name="Bonito G."/>
            <person name="Buee M."/>
            <person name="Carver A."/>
            <person name="Chen C."/>
            <person name="Cichocki N."/>
            <person name="Clum A."/>
            <person name="Culley D."/>
            <person name="Crous P.W."/>
            <person name="Fauchery L."/>
            <person name="Girlanda M."/>
            <person name="Hayes R.D."/>
            <person name="Keri Z."/>
            <person name="LaButti K."/>
            <person name="Lipzen A."/>
            <person name="Lombard V."/>
            <person name="Magnuson J."/>
            <person name="Maillard F."/>
            <person name="Murat C."/>
            <person name="Nolan M."/>
            <person name="Ohm R.A."/>
            <person name="Pangilinan J."/>
            <person name="Pereira M.F."/>
            <person name="Perotto S."/>
            <person name="Peter M."/>
            <person name="Pfister S."/>
            <person name="Riley R."/>
            <person name="Sitrit Y."/>
            <person name="Stielow J.B."/>
            <person name="Szollosi G."/>
            <person name="Zifcakova L."/>
            <person name="Stursova M."/>
            <person name="Spatafora J.W."/>
            <person name="Tedersoo L."/>
            <person name="Vaario L.M."/>
            <person name="Yamada A."/>
            <person name="Yan M."/>
            <person name="Wang P."/>
            <person name="Xu J."/>
            <person name="Bruns T."/>
            <person name="Baldrian P."/>
            <person name="Vilgalys R."/>
            <person name="Dunand C."/>
            <person name="Henrissat B."/>
            <person name="Grigoriev I.V."/>
            <person name="Hibbett D."/>
            <person name="Nagy L.G."/>
            <person name="Martin F.M."/>
        </authorList>
    </citation>
    <scope>NUCLEOTIDE SEQUENCE</scope>
    <source>
        <strain evidence="1">UP504</strain>
    </source>
</reference>
<organism evidence="1 2">
    <name type="scientific">Hydnum rufescens UP504</name>
    <dbReference type="NCBI Taxonomy" id="1448309"/>
    <lineage>
        <taxon>Eukaryota</taxon>
        <taxon>Fungi</taxon>
        <taxon>Dikarya</taxon>
        <taxon>Basidiomycota</taxon>
        <taxon>Agaricomycotina</taxon>
        <taxon>Agaricomycetes</taxon>
        <taxon>Cantharellales</taxon>
        <taxon>Hydnaceae</taxon>
        <taxon>Hydnum</taxon>
    </lineage>
</organism>
<dbReference type="AlphaFoldDB" id="A0A9P6B3T3"/>